<dbReference type="EMBL" id="CP120992">
    <property type="protein sequence ID" value="WLQ39381.1"/>
    <property type="molecule type" value="Genomic_DNA"/>
</dbReference>
<dbReference type="RefSeq" id="WP_306085996.1">
    <property type="nucleotide sequence ID" value="NZ_CP120992.1"/>
</dbReference>
<accession>A0ABY9HXT0</accession>
<keyword evidence="2" id="KW-1185">Reference proteome</keyword>
<sequence>MDAEIVALVDQAGPYLTAALTAYGAGVLGRAEDAAVDATANVGRRLLDSVWRRRAGQERAELEAAVGDAAEAPDDADAAAALRQQIKRALREDGELLKELAALLPATSTVSVTASGERSIAAQHIITAITGDGATLRP</sequence>
<name>A0ABY9HXT0_9ACTN</name>
<evidence type="ECO:0000313" key="1">
    <source>
        <dbReference type="EMBL" id="WLQ39381.1"/>
    </source>
</evidence>
<gene>
    <name evidence="1" type="ORF">P8A22_04655</name>
</gene>
<evidence type="ECO:0000313" key="2">
    <source>
        <dbReference type="Proteomes" id="UP001229952"/>
    </source>
</evidence>
<dbReference type="Proteomes" id="UP001229952">
    <property type="component" value="Chromosome"/>
</dbReference>
<proteinExistence type="predicted"/>
<organism evidence="1 2">
    <name type="scientific">Streptomyces laculatispora</name>
    <dbReference type="NCBI Taxonomy" id="887464"/>
    <lineage>
        <taxon>Bacteria</taxon>
        <taxon>Bacillati</taxon>
        <taxon>Actinomycetota</taxon>
        <taxon>Actinomycetes</taxon>
        <taxon>Kitasatosporales</taxon>
        <taxon>Streptomycetaceae</taxon>
        <taxon>Streptomyces</taxon>
    </lineage>
</organism>
<reference evidence="1 2" key="1">
    <citation type="submission" date="2023-03" db="EMBL/GenBank/DDBJ databases">
        <title>Isolation and description of six Streptomyces strains from soil environments, able to metabolize different microbial glucans.</title>
        <authorList>
            <person name="Widen T."/>
            <person name="Larsbrink J."/>
        </authorList>
    </citation>
    <scope>NUCLEOTIDE SEQUENCE [LARGE SCALE GENOMIC DNA]</scope>
    <source>
        <strain evidence="1 2">Mut2</strain>
    </source>
</reference>
<protein>
    <submittedName>
        <fullName evidence="1">Uncharacterized protein</fullName>
    </submittedName>
</protein>